<dbReference type="Proteomes" id="UP001228690">
    <property type="component" value="Chromosome"/>
</dbReference>
<keyword evidence="3" id="KW-0564">Palmitate</keyword>
<keyword evidence="1 5" id="KW-0732">Signal</keyword>
<evidence type="ECO:0000313" key="8">
    <source>
        <dbReference type="Proteomes" id="UP001228690"/>
    </source>
</evidence>
<dbReference type="SUPFAM" id="SSF141488">
    <property type="entry name" value="YdhA-like"/>
    <property type="match status" value="1"/>
</dbReference>
<sequence length="122" mass="14451">MKKYFFCAFFFIFCHNLFARGTQSDLTVIIRDPLIFYSQNDEKFVVTYGDLSDDSLSFLKIILPDGSEKTLIRVVSGSGERFSERDFEWWEHQGTVCLSKRDDETREWIKCHWQLSEKKKSS</sequence>
<protein>
    <submittedName>
        <fullName evidence="7">MliC family protein</fullName>
    </submittedName>
</protein>
<evidence type="ECO:0000256" key="1">
    <source>
        <dbReference type="ARBA" id="ARBA00022729"/>
    </source>
</evidence>
<organism evidence="7 8">
    <name type="scientific">Candidatus Haliotispira prima</name>
    <dbReference type="NCBI Taxonomy" id="3034016"/>
    <lineage>
        <taxon>Bacteria</taxon>
        <taxon>Pseudomonadati</taxon>
        <taxon>Spirochaetota</taxon>
        <taxon>Spirochaetia</taxon>
        <taxon>Spirochaetales</taxon>
        <taxon>Spirochaetaceae</taxon>
        <taxon>Candidatus Haliotispira</taxon>
    </lineage>
</organism>
<name>A0ABY8MKJ8_9SPIO</name>
<dbReference type="Gene3D" id="2.40.128.200">
    <property type="match status" value="1"/>
</dbReference>
<dbReference type="EMBL" id="CP123443">
    <property type="protein sequence ID" value="WGK70120.1"/>
    <property type="molecule type" value="Genomic_DNA"/>
</dbReference>
<feature type="domain" description="C-type lysozyme inhibitor" evidence="6">
    <location>
        <begin position="39"/>
        <end position="105"/>
    </location>
</feature>
<evidence type="ECO:0000313" key="7">
    <source>
        <dbReference type="EMBL" id="WGK70120.1"/>
    </source>
</evidence>
<evidence type="ECO:0000256" key="3">
    <source>
        <dbReference type="ARBA" id="ARBA00023139"/>
    </source>
</evidence>
<evidence type="ECO:0000256" key="2">
    <source>
        <dbReference type="ARBA" id="ARBA00023136"/>
    </source>
</evidence>
<keyword evidence="2" id="KW-0472">Membrane</keyword>
<dbReference type="Pfam" id="PF09864">
    <property type="entry name" value="MliC"/>
    <property type="match status" value="1"/>
</dbReference>
<evidence type="ECO:0000259" key="6">
    <source>
        <dbReference type="Pfam" id="PF09864"/>
    </source>
</evidence>
<dbReference type="RefSeq" id="WP_326928327.1">
    <property type="nucleotide sequence ID" value="NZ_CP123443.1"/>
</dbReference>
<feature type="signal peptide" evidence="5">
    <location>
        <begin position="1"/>
        <end position="19"/>
    </location>
</feature>
<reference evidence="7 8" key="1">
    <citation type="submission" date="2023-04" db="EMBL/GenBank/DDBJ databases">
        <title>Spirochaete genome identified in red abalone sample constitutes a novel genus.</title>
        <authorList>
            <person name="Sharma S.P."/>
            <person name="Purcell C.M."/>
            <person name="Hyde J.R."/>
            <person name="Severin A.J."/>
        </authorList>
    </citation>
    <scope>NUCLEOTIDE SEQUENCE [LARGE SCALE GENOMIC DNA]</scope>
    <source>
        <strain evidence="7 8">SP-2023</strain>
    </source>
</reference>
<accession>A0ABY8MKJ8</accession>
<evidence type="ECO:0000256" key="4">
    <source>
        <dbReference type="ARBA" id="ARBA00023288"/>
    </source>
</evidence>
<dbReference type="InterPro" id="IPR018660">
    <property type="entry name" value="MliC"/>
</dbReference>
<feature type="chain" id="PRO_5047234721" evidence="5">
    <location>
        <begin position="20"/>
        <end position="122"/>
    </location>
</feature>
<keyword evidence="4" id="KW-0449">Lipoprotein</keyword>
<gene>
    <name evidence="7" type="ORF">P0082_04470</name>
</gene>
<keyword evidence="8" id="KW-1185">Reference proteome</keyword>
<evidence type="ECO:0000256" key="5">
    <source>
        <dbReference type="SAM" id="SignalP"/>
    </source>
</evidence>
<proteinExistence type="predicted"/>
<dbReference type="InterPro" id="IPR036328">
    <property type="entry name" value="MliC_sf"/>
</dbReference>